<feature type="non-terminal residue" evidence="1">
    <location>
        <position position="1"/>
    </location>
</feature>
<accession>A0A026WEC7</accession>
<reference evidence="1 2" key="1">
    <citation type="journal article" date="2014" name="Curr. Biol.">
        <title>The genome of the clonal raider ant Cerapachys biroi.</title>
        <authorList>
            <person name="Oxley P.R."/>
            <person name="Ji L."/>
            <person name="Fetter-Pruneda I."/>
            <person name="McKenzie S.K."/>
            <person name="Li C."/>
            <person name="Hu H."/>
            <person name="Zhang G."/>
            <person name="Kronauer D.J."/>
        </authorList>
    </citation>
    <scope>NUCLEOTIDE SEQUENCE [LARGE SCALE GENOMIC DNA]</scope>
</reference>
<organism evidence="1 2">
    <name type="scientific">Ooceraea biroi</name>
    <name type="common">Clonal raider ant</name>
    <name type="synonym">Cerapachys biroi</name>
    <dbReference type="NCBI Taxonomy" id="2015173"/>
    <lineage>
        <taxon>Eukaryota</taxon>
        <taxon>Metazoa</taxon>
        <taxon>Ecdysozoa</taxon>
        <taxon>Arthropoda</taxon>
        <taxon>Hexapoda</taxon>
        <taxon>Insecta</taxon>
        <taxon>Pterygota</taxon>
        <taxon>Neoptera</taxon>
        <taxon>Endopterygota</taxon>
        <taxon>Hymenoptera</taxon>
        <taxon>Apocrita</taxon>
        <taxon>Aculeata</taxon>
        <taxon>Formicoidea</taxon>
        <taxon>Formicidae</taxon>
        <taxon>Dorylinae</taxon>
        <taxon>Ooceraea</taxon>
    </lineage>
</organism>
<sequence length="86" mass="9829">NTIPVSAFPKVREHVYNINLLSDAIKYLSTGSLKRNSLLDRVPLSSRSFSLETRRHSTKWVGLLHGLLTIFKYLNLQTPSFVNWTA</sequence>
<dbReference type="EMBL" id="KK107293">
    <property type="protein sequence ID" value="EZA53384.1"/>
    <property type="molecule type" value="Genomic_DNA"/>
</dbReference>
<keyword evidence="2" id="KW-1185">Reference proteome</keyword>
<dbReference type="Proteomes" id="UP000053097">
    <property type="component" value="Unassembled WGS sequence"/>
</dbReference>
<proteinExistence type="predicted"/>
<protein>
    <submittedName>
        <fullName evidence="1">Uncharacterized protein</fullName>
    </submittedName>
</protein>
<evidence type="ECO:0000313" key="2">
    <source>
        <dbReference type="Proteomes" id="UP000053097"/>
    </source>
</evidence>
<dbReference type="AlphaFoldDB" id="A0A026WEC7"/>
<gene>
    <name evidence="1" type="ORF">X777_06465</name>
</gene>
<name>A0A026WEC7_OOCBI</name>
<evidence type="ECO:0000313" key="1">
    <source>
        <dbReference type="EMBL" id="EZA53384.1"/>
    </source>
</evidence>